<dbReference type="EMBL" id="UYYG01001162">
    <property type="protein sequence ID" value="VDN57674.1"/>
    <property type="molecule type" value="Genomic_DNA"/>
</dbReference>
<protein>
    <submittedName>
        <fullName evidence="4">DUF645 family protein</fullName>
    </submittedName>
</protein>
<gene>
    <name evidence="1" type="ORF">DME_LOCUS7647</name>
</gene>
<proteinExistence type="predicted"/>
<organism evidence="2 4">
    <name type="scientific">Dracunculus medinensis</name>
    <name type="common">Guinea worm</name>
    <dbReference type="NCBI Taxonomy" id="318479"/>
    <lineage>
        <taxon>Eukaryota</taxon>
        <taxon>Metazoa</taxon>
        <taxon>Ecdysozoa</taxon>
        <taxon>Nematoda</taxon>
        <taxon>Chromadorea</taxon>
        <taxon>Rhabditida</taxon>
        <taxon>Spirurina</taxon>
        <taxon>Dracunculoidea</taxon>
        <taxon>Dracunculidae</taxon>
        <taxon>Dracunculus</taxon>
    </lineage>
</organism>
<evidence type="ECO:0000313" key="4">
    <source>
        <dbReference type="WBParaSite" id="DME_0000364201-mRNA-1"/>
    </source>
</evidence>
<reference evidence="1 3" key="2">
    <citation type="submission" date="2018-11" db="EMBL/GenBank/DDBJ databases">
        <authorList>
            <consortium name="Pathogen Informatics"/>
        </authorList>
    </citation>
    <scope>NUCLEOTIDE SEQUENCE [LARGE SCALE GENOMIC DNA]</scope>
</reference>
<accession>A0A0N4U992</accession>
<dbReference type="WBParaSite" id="DME_0000364201-mRNA-1">
    <property type="protein sequence ID" value="DME_0000364201-mRNA-1"/>
    <property type="gene ID" value="DME_0000364201"/>
</dbReference>
<evidence type="ECO:0000313" key="2">
    <source>
        <dbReference type="Proteomes" id="UP000038040"/>
    </source>
</evidence>
<dbReference type="Proteomes" id="UP000038040">
    <property type="component" value="Unplaced"/>
</dbReference>
<name>A0A0N4U992_DRAME</name>
<dbReference type="Proteomes" id="UP000274756">
    <property type="component" value="Unassembled WGS sequence"/>
</dbReference>
<sequence>MKLVNDQVAELFWCSWSSFPREVSQRRGVVTRPKGLRFDPGISVCLTDLSSAIVLPLTQRIRSDFAMTD</sequence>
<evidence type="ECO:0000313" key="1">
    <source>
        <dbReference type="EMBL" id="VDN57674.1"/>
    </source>
</evidence>
<keyword evidence="3" id="KW-1185">Reference proteome</keyword>
<dbReference type="AlphaFoldDB" id="A0A0N4U992"/>
<reference evidence="4" key="1">
    <citation type="submission" date="2017-02" db="UniProtKB">
        <authorList>
            <consortium name="WormBaseParasite"/>
        </authorList>
    </citation>
    <scope>IDENTIFICATION</scope>
</reference>
<evidence type="ECO:0000313" key="3">
    <source>
        <dbReference type="Proteomes" id="UP000274756"/>
    </source>
</evidence>